<sequence length="154" mass="17275">MIVQLAPTILPSAIRLLSRDHVFSRISAVWGPGDGRPVADLKASMDMLLKEFLLSRELDEACRCVKELKCDLFLHELVKRGVRCAMEGGEEDIDAMSALFKFLESESVLSKTQTRKGLDRCYSLMSDFMLDVPNADKLVERVKGNALRDGLLEE</sequence>
<evidence type="ECO:0000313" key="7">
    <source>
        <dbReference type="EMBL" id="GMH60468.1"/>
    </source>
</evidence>
<evidence type="ECO:0000256" key="4">
    <source>
        <dbReference type="ARBA" id="ARBA00022737"/>
    </source>
</evidence>
<accession>A0A9W7DZJ0</accession>
<protein>
    <recommendedName>
        <fullName evidence="6">MI domain-containing protein</fullName>
    </recommendedName>
</protein>
<dbReference type="InterPro" id="IPR039778">
    <property type="entry name" value="PDCD4"/>
</dbReference>
<dbReference type="InterPro" id="IPR003891">
    <property type="entry name" value="Initiation_fac_eIF4g_MI"/>
</dbReference>
<name>A0A9W7DZJ0_9STRA</name>
<comment type="subcellular location">
    <subcellularLocation>
        <location evidence="1">Cytoplasm</location>
    </subcellularLocation>
</comment>
<proteinExistence type="inferred from homology"/>
<comment type="similarity">
    <text evidence="2">Belongs to the PDCD4 family.</text>
</comment>
<evidence type="ECO:0000259" key="6">
    <source>
        <dbReference type="PROSITE" id="PS51366"/>
    </source>
</evidence>
<evidence type="ECO:0000256" key="3">
    <source>
        <dbReference type="ARBA" id="ARBA00022490"/>
    </source>
</evidence>
<evidence type="ECO:0000256" key="5">
    <source>
        <dbReference type="ARBA" id="ARBA00023242"/>
    </source>
</evidence>
<dbReference type="PANTHER" id="PTHR12626">
    <property type="entry name" value="PROGRAMMED CELL DEATH 4"/>
    <property type="match status" value="1"/>
</dbReference>
<dbReference type="OrthoDB" id="201242at2759"/>
<dbReference type="PROSITE" id="PS51366">
    <property type="entry name" value="MI"/>
    <property type="match status" value="1"/>
</dbReference>
<evidence type="ECO:0000256" key="1">
    <source>
        <dbReference type="ARBA" id="ARBA00004496"/>
    </source>
</evidence>
<keyword evidence="8" id="KW-1185">Reference proteome</keyword>
<evidence type="ECO:0000256" key="2">
    <source>
        <dbReference type="ARBA" id="ARBA00005497"/>
    </source>
</evidence>
<dbReference type="AlphaFoldDB" id="A0A9W7DZJ0"/>
<gene>
    <name evidence="7" type="ORF">TrLO_g7853</name>
</gene>
<feature type="domain" description="MI" evidence="6">
    <location>
        <begin position="40"/>
        <end position="154"/>
    </location>
</feature>
<organism evidence="7 8">
    <name type="scientific">Triparma laevis f. longispina</name>
    <dbReference type="NCBI Taxonomy" id="1714387"/>
    <lineage>
        <taxon>Eukaryota</taxon>
        <taxon>Sar</taxon>
        <taxon>Stramenopiles</taxon>
        <taxon>Ochrophyta</taxon>
        <taxon>Bolidophyceae</taxon>
        <taxon>Parmales</taxon>
        <taxon>Triparmaceae</taxon>
        <taxon>Triparma</taxon>
    </lineage>
</organism>
<dbReference type="SUPFAM" id="SSF48371">
    <property type="entry name" value="ARM repeat"/>
    <property type="match status" value="1"/>
</dbReference>
<dbReference type="Pfam" id="PF02847">
    <property type="entry name" value="MA3"/>
    <property type="match status" value="1"/>
</dbReference>
<reference evidence="8" key="1">
    <citation type="journal article" date="2023" name="Commun. Biol.">
        <title>Genome analysis of Parmales, the sister group of diatoms, reveals the evolutionary specialization of diatoms from phago-mixotrophs to photoautotrophs.</title>
        <authorList>
            <person name="Ban H."/>
            <person name="Sato S."/>
            <person name="Yoshikawa S."/>
            <person name="Yamada K."/>
            <person name="Nakamura Y."/>
            <person name="Ichinomiya M."/>
            <person name="Sato N."/>
            <person name="Blanc-Mathieu R."/>
            <person name="Endo H."/>
            <person name="Kuwata A."/>
            <person name="Ogata H."/>
        </authorList>
    </citation>
    <scope>NUCLEOTIDE SEQUENCE [LARGE SCALE GENOMIC DNA]</scope>
    <source>
        <strain evidence="8">NIES 3700</strain>
    </source>
</reference>
<dbReference type="InterPro" id="IPR016024">
    <property type="entry name" value="ARM-type_fold"/>
</dbReference>
<dbReference type="EMBL" id="BRXW01000500">
    <property type="protein sequence ID" value="GMH60468.1"/>
    <property type="molecule type" value="Genomic_DNA"/>
</dbReference>
<keyword evidence="5" id="KW-0539">Nucleus</keyword>
<dbReference type="Proteomes" id="UP001165122">
    <property type="component" value="Unassembled WGS sequence"/>
</dbReference>
<dbReference type="GO" id="GO:0045892">
    <property type="term" value="P:negative regulation of DNA-templated transcription"/>
    <property type="evidence" value="ECO:0007669"/>
    <property type="project" value="InterPro"/>
</dbReference>
<keyword evidence="3" id="KW-0963">Cytoplasm</keyword>
<keyword evidence="4" id="KW-0677">Repeat</keyword>
<dbReference type="Gene3D" id="1.25.40.180">
    <property type="match status" value="1"/>
</dbReference>
<comment type="caution">
    <text evidence="7">The sequence shown here is derived from an EMBL/GenBank/DDBJ whole genome shotgun (WGS) entry which is preliminary data.</text>
</comment>
<dbReference type="SMART" id="SM00544">
    <property type="entry name" value="MA3"/>
    <property type="match status" value="1"/>
</dbReference>
<dbReference type="PANTHER" id="PTHR12626:SF0">
    <property type="entry name" value="PROGRAMMED CELL DEATH PROTEIN 4"/>
    <property type="match status" value="1"/>
</dbReference>
<evidence type="ECO:0000313" key="8">
    <source>
        <dbReference type="Proteomes" id="UP001165122"/>
    </source>
</evidence>
<dbReference type="GO" id="GO:0005737">
    <property type="term" value="C:cytoplasm"/>
    <property type="evidence" value="ECO:0007669"/>
    <property type="project" value="UniProtKB-SubCell"/>
</dbReference>